<evidence type="ECO:0000313" key="4">
    <source>
        <dbReference type="EMBL" id="KAK9691933.1"/>
    </source>
</evidence>
<gene>
    <name evidence="4" type="ORF">RND81_09G230000</name>
</gene>
<dbReference type="Gene3D" id="1.10.510.10">
    <property type="entry name" value="Transferase(Phosphotransferase) domain 1"/>
    <property type="match status" value="1"/>
</dbReference>
<evidence type="ECO:0000256" key="1">
    <source>
        <dbReference type="ARBA" id="ARBA00004236"/>
    </source>
</evidence>
<dbReference type="Pfam" id="PF07714">
    <property type="entry name" value="PK_Tyr_Ser-Thr"/>
    <property type="match status" value="1"/>
</dbReference>
<organism evidence="4 5">
    <name type="scientific">Saponaria officinalis</name>
    <name type="common">Common soapwort</name>
    <name type="synonym">Lychnis saponaria</name>
    <dbReference type="NCBI Taxonomy" id="3572"/>
    <lineage>
        <taxon>Eukaryota</taxon>
        <taxon>Viridiplantae</taxon>
        <taxon>Streptophyta</taxon>
        <taxon>Embryophyta</taxon>
        <taxon>Tracheophyta</taxon>
        <taxon>Spermatophyta</taxon>
        <taxon>Magnoliopsida</taxon>
        <taxon>eudicotyledons</taxon>
        <taxon>Gunneridae</taxon>
        <taxon>Pentapetalae</taxon>
        <taxon>Caryophyllales</taxon>
        <taxon>Caryophyllaceae</taxon>
        <taxon>Caryophylleae</taxon>
        <taxon>Saponaria</taxon>
    </lineage>
</organism>
<keyword evidence="2" id="KW-1003">Cell membrane</keyword>
<protein>
    <recommendedName>
        <fullName evidence="3">Protein kinase domain-containing protein</fullName>
    </recommendedName>
</protein>
<dbReference type="InterPro" id="IPR011009">
    <property type="entry name" value="Kinase-like_dom_sf"/>
</dbReference>
<dbReference type="SUPFAM" id="SSF56112">
    <property type="entry name" value="Protein kinase-like (PK-like)"/>
    <property type="match status" value="1"/>
</dbReference>
<evidence type="ECO:0000256" key="2">
    <source>
        <dbReference type="ARBA" id="ARBA00022475"/>
    </source>
</evidence>
<dbReference type="InterPro" id="IPR050823">
    <property type="entry name" value="Plant_Ser_Thr_Prot_Kinase"/>
</dbReference>
<dbReference type="PROSITE" id="PS50011">
    <property type="entry name" value="PROTEIN_KINASE_DOM"/>
    <property type="match status" value="1"/>
</dbReference>
<dbReference type="GO" id="GO:0005524">
    <property type="term" value="F:ATP binding"/>
    <property type="evidence" value="ECO:0007669"/>
    <property type="project" value="InterPro"/>
</dbReference>
<dbReference type="AlphaFoldDB" id="A0AAW1IR77"/>
<dbReference type="InterPro" id="IPR000719">
    <property type="entry name" value="Prot_kinase_dom"/>
</dbReference>
<dbReference type="Proteomes" id="UP001443914">
    <property type="component" value="Unassembled WGS sequence"/>
</dbReference>
<proteinExistence type="predicted"/>
<dbReference type="PANTHER" id="PTHR45621">
    <property type="entry name" value="OS01G0588500 PROTEIN-RELATED"/>
    <property type="match status" value="1"/>
</dbReference>
<dbReference type="InterPro" id="IPR001245">
    <property type="entry name" value="Ser-Thr/Tyr_kinase_cat_dom"/>
</dbReference>
<keyword evidence="5" id="KW-1185">Reference proteome</keyword>
<feature type="domain" description="Protein kinase" evidence="3">
    <location>
        <begin position="23"/>
        <end position="256"/>
    </location>
</feature>
<dbReference type="GO" id="GO:0004672">
    <property type="term" value="F:protein kinase activity"/>
    <property type="evidence" value="ECO:0007669"/>
    <property type="project" value="InterPro"/>
</dbReference>
<accession>A0AAW1IR77</accession>
<evidence type="ECO:0000259" key="3">
    <source>
        <dbReference type="PROSITE" id="PS50011"/>
    </source>
</evidence>
<evidence type="ECO:0000313" key="5">
    <source>
        <dbReference type="Proteomes" id="UP001443914"/>
    </source>
</evidence>
<sequence>MASVNGFRSEFSWDELNEITDKFSTDNLIGETENFQLFRGFISPSSENGTQLPVTVKLWKDSVTFLDKLRRMKEECTFLAHPKVVKCSNVVNVVGYCCDGEHIGAVYELNSVSTLENYLAKDEFQWRDRIIVAHEIARLFHFLEHSESTHLIHVALPPCVILDQEMNPVLCDIGILTSIASQLIEGSEDLSIARLTLSSSEGTHVLDAVKLYTVLFFYPIFSTWNSSFGKADANLLLVTCETIRHVRLCMTREIEL</sequence>
<reference evidence="4" key="1">
    <citation type="submission" date="2024-03" db="EMBL/GenBank/DDBJ databases">
        <title>WGS assembly of Saponaria officinalis var. Norfolk2.</title>
        <authorList>
            <person name="Jenkins J."/>
            <person name="Shu S."/>
            <person name="Grimwood J."/>
            <person name="Barry K."/>
            <person name="Goodstein D."/>
            <person name="Schmutz J."/>
            <person name="Leebens-Mack J."/>
            <person name="Osbourn A."/>
        </authorList>
    </citation>
    <scope>NUCLEOTIDE SEQUENCE [LARGE SCALE GENOMIC DNA]</scope>
    <source>
        <strain evidence="4">JIC</strain>
    </source>
</reference>
<dbReference type="EMBL" id="JBDFQZ010000009">
    <property type="protein sequence ID" value="KAK9691933.1"/>
    <property type="molecule type" value="Genomic_DNA"/>
</dbReference>
<comment type="subcellular location">
    <subcellularLocation>
        <location evidence="1">Cell membrane</location>
    </subcellularLocation>
</comment>
<name>A0AAW1IR77_SAPOF</name>
<comment type="caution">
    <text evidence="4">The sequence shown here is derived from an EMBL/GenBank/DDBJ whole genome shotgun (WGS) entry which is preliminary data.</text>
</comment>
<dbReference type="GO" id="GO:0005886">
    <property type="term" value="C:plasma membrane"/>
    <property type="evidence" value="ECO:0007669"/>
    <property type="project" value="UniProtKB-SubCell"/>
</dbReference>
<keyword evidence="2" id="KW-0472">Membrane</keyword>